<keyword evidence="4" id="KW-0547">Nucleotide-binding</keyword>
<evidence type="ECO:0000313" key="6">
    <source>
        <dbReference type="Proteomes" id="UP000051686"/>
    </source>
</evidence>
<dbReference type="EC" id="6.3.4.-" evidence="4"/>
<dbReference type="Pfam" id="PF05636">
    <property type="entry name" value="HIGH_NTase1"/>
    <property type="match status" value="1"/>
</dbReference>
<dbReference type="SUPFAM" id="SSF52374">
    <property type="entry name" value="Nucleotidylyl transferase"/>
    <property type="match status" value="1"/>
</dbReference>
<dbReference type="PANTHER" id="PTHR37825:SF1">
    <property type="entry name" value="TRNA(MET) CYTIDINE ACETATE LIGASE"/>
    <property type="match status" value="1"/>
</dbReference>
<comment type="function">
    <text evidence="4">Catalyzes the formation of N(4)-acetylcytidine (ac(4)C) at the wobble position of elongator tRNA(Met), using acetate and ATP as substrates. First activates an acetate ion to form acetyladenylate (Ac-AMP) and then transfers the acetyl group to tRNA to form ac(4)C34.</text>
</comment>
<dbReference type="HAMAP" id="MF_01539">
    <property type="entry name" value="TmcAL"/>
    <property type="match status" value="1"/>
</dbReference>
<name>A0A0R1MHL6_9LACO</name>
<dbReference type="Proteomes" id="UP000051686">
    <property type="component" value="Unassembled WGS sequence"/>
</dbReference>
<protein>
    <recommendedName>
        <fullName evidence="4">tRNA(Met) cytidine acetate ligase</fullName>
        <ecNumber evidence="4">6.3.4.-</ecNumber>
    </recommendedName>
</protein>
<keyword evidence="1 4" id="KW-0436">Ligase</keyword>
<evidence type="ECO:0000313" key="5">
    <source>
        <dbReference type="EMBL" id="KRL04738.1"/>
    </source>
</evidence>
<dbReference type="OrthoDB" id="9769796at2"/>
<evidence type="ECO:0000256" key="3">
    <source>
        <dbReference type="ARBA" id="ARBA00022884"/>
    </source>
</evidence>
<dbReference type="InterPro" id="IPR008513">
    <property type="entry name" value="tRNA(Met)_cyd_acetate_ligase"/>
</dbReference>
<gene>
    <name evidence="4" type="primary">tmcAL</name>
    <name evidence="5" type="ORF">FD46_GL001875</name>
</gene>
<dbReference type="AlphaFoldDB" id="A0A0R1MHL6"/>
<keyword evidence="4" id="KW-0963">Cytoplasm</keyword>
<feature type="binding site" evidence="4">
    <location>
        <begin position="7"/>
        <end position="20"/>
    </location>
    <ligand>
        <name>ATP</name>
        <dbReference type="ChEBI" id="CHEBI:30616"/>
    </ligand>
</feature>
<accession>A0A0R1MHL6</accession>
<dbReference type="EMBL" id="AZEH01000039">
    <property type="protein sequence ID" value="KRL04738.1"/>
    <property type="molecule type" value="Genomic_DNA"/>
</dbReference>
<keyword evidence="4" id="KW-0820">tRNA-binding</keyword>
<keyword evidence="4" id="KW-0067">ATP-binding</keyword>
<keyword evidence="2 4" id="KW-0819">tRNA processing</keyword>
<dbReference type="RefSeq" id="WP_057896686.1">
    <property type="nucleotide sequence ID" value="NZ_AZEH01000039.1"/>
</dbReference>
<reference evidence="5 6" key="1">
    <citation type="journal article" date="2015" name="Genome Announc.">
        <title>Expanding the biotechnology potential of lactobacilli through comparative genomics of 213 strains and associated genera.</title>
        <authorList>
            <person name="Sun Z."/>
            <person name="Harris H.M."/>
            <person name="McCann A."/>
            <person name="Guo C."/>
            <person name="Argimon S."/>
            <person name="Zhang W."/>
            <person name="Yang X."/>
            <person name="Jeffery I.B."/>
            <person name="Cooney J.C."/>
            <person name="Kagawa T.F."/>
            <person name="Liu W."/>
            <person name="Song Y."/>
            <person name="Salvetti E."/>
            <person name="Wrobel A."/>
            <person name="Rasinkangas P."/>
            <person name="Parkhill J."/>
            <person name="Rea M.C."/>
            <person name="O'Sullivan O."/>
            <person name="Ritari J."/>
            <person name="Douillard F.P."/>
            <person name="Paul Ross R."/>
            <person name="Yang R."/>
            <person name="Briner A.E."/>
            <person name="Felis G.E."/>
            <person name="de Vos W.M."/>
            <person name="Barrangou R."/>
            <person name="Klaenhammer T.R."/>
            <person name="Caufield P.W."/>
            <person name="Cui Y."/>
            <person name="Zhang H."/>
            <person name="O'Toole P.W."/>
        </authorList>
    </citation>
    <scope>NUCLEOTIDE SEQUENCE [LARGE SCALE GENOMIC DNA]</scope>
    <source>
        <strain evidence="5 6">DSM 19972</strain>
    </source>
</reference>
<evidence type="ECO:0000256" key="1">
    <source>
        <dbReference type="ARBA" id="ARBA00022598"/>
    </source>
</evidence>
<dbReference type="InterPro" id="IPR004821">
    <property type="entry name" value="Cyt_trans-like"/>
</dbReference>
<dbReference type="NCBIfam" id="TIGR00125">
    <property type="entry name" value="cyt_tran_rel"/>
    <property type="match status" value="1"/>
</dbReference>
<keyword evidence="3 4" id="KW-0694">RNA-binding</keyword>
<feature type="binding site" evidence="4">
    <location>
        <position position="101"/>
    </location>
    <ligand>
        <name>ATP</name>
        <dbReference type="ChEBI" id="CHEBI:30616"/>
    </ligand>
</feature>
<dbReference type="GO" id="GO:0016879">
    <property type="term" value="F:ligase activity, forming carbon-nitrogen bonds"/>
    <property type="evidence" value="ECO:0007669"/>
    <property type="project" value="UniProtKB-UniRule"/>
</dbReference>
<dbReference type="PANTHER" id="PTHR37825">
    <property type="entry name" value="TRNA(MET) CYTIDINE ACETATE LIGASE"/>
    <property type="match status" value="1"/>
</dbReference>
<keyword evidence="6" id="KW-1185">Reference proteome</keyword>
<evidence type="ECO:0000256" key="4">
    <source>
        <dbReference type="HAMAP-Rule" id="MF_01539"/>
    </source>
</evidence>
<comment type="catalytic activity">
    <reaction evidence="4">
        <text>cytidine(34) in elongator tRNA(Met) + acetate + ATP = N(4)-acetylcytidine(34) in elongator tRNA(Met) + AMP + diphosphate</text>
        <dbReference type="Rhea" id="RHEA:58144"/>
        <dbReference type="Rhea" id="RHEA-COMP:10693"/>
        <dbReference type="Rhea" id="RHEA-COMP:10694"/>
        <dbReference type="ChEBI" id="CHEBI:30089"/>
        <dbReference type="ChEBI" id="CHEBI:30616"/>
        <dbReference type="ChEBI" id="CHEBI:33019"/>
        <dbReference type="ChEBI" id="CHEBI:74900"/>
        <dbReference type="ChEBI" id="CHEBI:82748"/>
        <dbReference type="ChEBI" id="CHEBI:456215"/>
    </reaction>
</comment>
<organism evidence="5 6">
    <name type="scientific">Liquorilactobacillus oeni DSM 19972</name>
    <dbReference type="NCBI Taxonomy" id="1423777"/>
    <lineage>
        <taxon>Bacteria</taxon>
        <taxon>Bacillati</taxon>
        <taxon>Bacillota</taxon>
        <taxon>Bacilli</taxon>
        <taxon>Lactobacillales</taxon>
        <taxon>Lactobacillaceae</taxon>
        <taxon>Liquorilactobacillus</taxon>
    </lineage>
</organism>
<comment type="subcellular location">
    <subcellularLocation>
        <location evidence="4">Cytoplasm</location>
    </subcellularLocation>
</comment>
<proteinExistence type="inferred from homology"/>
<feature type="binding site" evidence="4">
    <location>
        <position position="175"/>
    </location>
    <ligand>
        <name>ATP</name>
        <dbReference type="ChEBI" id="CHEBI:30616"/>
    </ligand>
</feature>
<dbReference type="NCBIfam" id="NF010191">
    <property type="entry name" value="PRK13670.1"/>
    <property type="match status" value="1"/>
</dbReference>
<dbReference type="GO" id="GO:0000049">
    <property type="term" value="F:tRNA binding"/>
    <property type="evidence" value="ECO:0007669"/>
    <property type="project" value="UniProtKB-KW"/>
</dbReference>
<comment type="caution">
    <text evidence="5">The sequence shown here is derived from an EMBL/GenBank/DDBJ whole genome shotgun (WGS) entry which is preliminary data.</text>
</comment>
<dbReference type="PATRIC" id="fig|1423777.3.peg.1932"/>
<dbReference type="GO" id="GO:0005737">
    <property type="term" value="C:cytoplasm"/>
    <property type="evidence" value="ECO:0007669"/>
    <property type="project" value="UniProtKB-SubCell"/>
</dbReference>
<dbReference type="Gene3D" id="3.40.50.620">
    <property type="entry name" value="HUPs"/>
    <property type="match status" value="1"/>
</dbReference>
<dbReference type="GO" id="GO:0005524">
    <property type="term" value="F:ATP binding"/>
    <property type="evidence" value="ECO:0007669"/>
    <property type="project" value="UniProtKB-KW"/>
</dbReference>
<feature type="binding site" evidence="4">
    <location>
        <position position="150"/>
    </location>
    <ligand>
        <name>ATP</name>
        <dbReference type="ChEBI" id="CHEBI:30616"/>
    </ligand>
</feature>
<comment type="caution">
    <text evidence="4">Lacks conserved residue(s) required for the propagation of feature annotation.</text>
</comment>
<sequence>MVVVGIIAEYNPFHNGHLYQLEETRKLFPRAVFVVVMSGNFLERGEPACVDKWTRANEALHCGVDLVVELPVAFCVQPADRFATGAVLLLKKLGVQKLIFGAEHASYNFKKLAQQVSDVRGDSVKYNESFAAAYQRAVEKKVGHAIDQPNDLLGLAYAKANLQLGDFLELIPIQRKGAFHHDLCLEKDHSLASASAIRARLAKGSIKEIAAYVPQITSVDFATRKLITWADFWPLLRYRLLTAPYEELRNLYDVTEGLEYRMKQQVQKLPLEADFEDWLGAVKSKRYTYTHLSRLAVIVLLQVTEEEVKSVSKNPYLRLLGFTPKGQKFLHKLKKRADIPLITKASQKLRKKFLSVDYRAGLVYELACMRVQDHGKAPLRITAPSLSRKKR</sequence>
<dbReference type="GO" id="GO:0006400">
    <property type="term" value="P:tRNA modification"/>
    <property type="evidence" value="ECO:0007669"/>
    <property type="project" value="UniProtKB-UniRule"/>
</dbReference>
<evidence type="ECO:0000256" key="2">
    <source>
        <dbReference type="ARBA" id="ARBA00022694"/>
    </source>
</evidence>
<dbReference type="STRING" id="1423777.FD46_GL001875"/>
<comment type="similarity">
    <text evidence="4">Belongs to the TmcAL family.</text>
</comment>
<dbReference type="InterPro" id="IPR014729">
    <property type="entry name" value="Rossmann-like_a/b/a_fold"/>
</dbReference>